<evidence type="ECO:0008006" key="4">
    <source>
        <dbReference type="Google" id="ProtNLM"/>
    </source>
</evidence>
<proteinExistence type="predicted"/>
<sequence>MEQFLISLDGIVLFAESYLLVRLTLARDPFFHIPCFPFFIVTGVGGILSVVGYQIHLRFKITEEFAWVFKLGYVLNSFGITLATLGKFCIVVNRFVVLRNGRLQENLWTRRVTVSLMTLIIILATIRCVPYAFCSYAFIVVNNVLLVTFFDERCMVTEKPLTSTIYFMYAIANVVLTALSLK</sequence>
<feature type="transmembrane region" description="Helical" evidence="1">
    <location>
        <begin position="6"/>
        <end position="23"/>
    </location>
</feature>
<keyword evidence="1" id="KW-0472">Membrane</keyword>
<dbReference type="PANTHER" id="PTHR31552:SF31">
    <property type="entry name" value="SERPENTINE RECEPTOR CLASS GAMMA"/>
    <property type="match status" value="1"/>
</dbReference>
<gene>
    <name evidence="2" type="ORF">PENTCL1PPCAC_16144</name>
</gene>
<evidence type="ECO:0000256" key="1">
    <source>
        <dbReference type="SAM" id="Phobius"/>
    </source>
</evidence>
<feature type="non-terminal residue" evidence="2">
    <location>
        <position position="182"/>
    </location>
</feature>
<dbReference type="Proteomes" id="UP001432027">
    <property type="component" value="Unassembled WGS sequence"/>
</dbReference>
<feature type="transmembrane region" description="Helical" evidence="1">
    <location>
        <begin position="116"/>
        <end position="141"/>
    </location>
</feature>
<reference evidence="2" key="1">
    <citation type="submission" date="2023-10" db="EMBL/GenBank/DDBJ databases">
        <title>Genome assembly of Pristionchus species.</title>
        <authorList>
            <person name="Yoshida K."/>
            <person name="Sommer R.J."/>
        </authorList>
    </citation>
    <scope>NUCLEOTIDE SEQUENCE</scope>
    <source>
        <strain evidence="2">RS0144</strain>
    </source>
</reference>
<dbReference type="AlphaFoldDB" id="A0AAV5TIA1"/>
<keyword evidence="1" id="KW-0812">Transmembrane</keyword>
<comment type="caution">
    <text evidence="2">The sequence shown here is derived from an EMBL/GenBank/DDBJ whole genome shotgun (WGS) entry which is preliminary data.</text>
</comment>
<dbReference type="EMBL" id="BTSX01000004">
    <property type="protein sequence ID" value="GMS93968.1"/>
    <property type="molecule type" value="Genomic_DNA"/>
</dbReference>
<dbReference type="PANTHER" id="PTHR31552">
    <property type="entry name" value="SERPENTINE RECEPTOR CLASS GAMMA"/>
    <property type="match status" value="1"/>
</dbReference>
<keyword evidence="3" id="KW-1185">Reference proteome</keyword>
<feature type="transmembrane region" description="Helical" evidence="1">
    <location>
        <begin position="75"/>
        <end position="96"/>
    </location>
</feature>
<keyword evidence="1" id="KW-1133">Transmembrane helix</keyword>
<name>A0AAV5TIA1_9BILA</name>
<feature type="transmembrane region" description="Helical" evidence="1">
    <location>
        <begin position="161"/>
        <end position="181"/>
    </location>
</feature>
<feature type="transmembrane region" description="Helical" evidence="1">
    <location>
        <begin position="35"/>
        <end position="55"/>
    </location>
</feature>
<organism evidence="2 3">
    <name type="scientific">Pristionchus entomophagus</name>
    <dbReference type="NCBI Taxonomy" id="358040"/>
    <lineage>
        <taxon>Eukaryota</taxon>
        <taxon>Metazoa</taxon>
        <taxon>Ecdysozoa</taxon>
        <taxon>Nematoda</taxon>
        <taxon>Chromadorea</taxon>
        <taxon>Rhabditida</taxon>
        <taxon>Rhabditina</taxon>
        <taxon>Diplogasteromorpha</taxon>
        <taxon>Diplogasteroidea</taxon>
        <taxon>Neodiplogasteridae</taxon>
        <taxon>Pristionchus</taxon>
    </lineage>
</organism>
<evidence type="ECO:0000313" key="3">
    <source>
        <dbReference type="Proteomes" id="UP001432027"/>
    </source>
</evidence>
<accession>A0AAV5TIA1</accession>
<evidence type="ECO:0000313" key="2">
    <source>
        <dbReference type="EMBL" id="GMS93968.1"/>
    </source>
</evidence>
<protein>
    <recommendedName>
        <fullName evidence="4">G protein-coupled receptor</fullName>
    </recommendedName>
</protein>